<evidence type="ECO:0000313" key="4">
    <source>
        <dbReference type="Proteomes" id="UP001189756"/>
    </source>
</evidence>
<dbReference type="EMBL" id="CATZAR010000001">
    <property type="protein sequence ID" value="CAJ0777244.1"/>
    <property type="molecule type" value="Genomic_DNA"/>
</dbReference>
<keyword evidence="5" id="KW-1185">Reference proteome</keyword>
<gene>
    <name evidence="2" type="ORF">LMG18095_00274</name>
    <name evidence="3" type="ORF">R77560_00399</name>
</gene>
<protein>
    <submittedName>
        <fullName evidence="3">Uncharacterized protein</fullName>
    </submittedName>
</protein>
<comment type="caution">
    <text evidence="3">The sequence shown here is derived from an EMBL/GenBank/DDBJ whole genome shotgun (WGS) entry which is preliminary data.</text>
</comment>
<sequence>MRHSHCSIARSVAVAAAAVFVSLGAGCSKPTDANSAGTDSAFAARSASKLGDLTSFRIIVADAANFVDEGNLAAAKTRIKDLEVAWDSAEASLRPRAPDDWQLLDKAIDRALAALLADPQDSTDCNAAMEVLLETLNSLSRS</sequence>
<name>A0AAD2BJT1_9RALS</name>
<evidence type="ECO:0000313" key="2">
    <source>
        <dbReference type="EMBL" id="CAJ0777244.1"/>
    </source>
</evidence>
<dbReference type="RefSeq" id="WP_004632703.1">
    <property type="nucleotide sequence ID" value="NZ_CATWDO010000001.1"/>
</dbReference>
<dbReference type="Proteomes" id="UP001189756">
    <property type="component" value="Unassembled WGS sequence"/>
</dbReference>
<proteinExistence type="predicted"/>
<evidence type="ECO:0000313" key="3">
    <source>
        <dbReference type="EMBL" id="CAJ0778377.1"/>
    </source>
</evidence>
<feature type="signal peptide" evidence="1">
    <location>
        <begin position="1"/>
        <end position="25"/>
    </location>
</feature>
<feature type="chain" id="PRO_5042203580" evidence="1">
    <location>
        <begin position="26"/>
        <end position="142"/>
    </location>
</feature>
<dbReference type="AlphaFoldDB" id="A0AAD2BJT1"/>
<dbReference type="EMBL" id="CATZAZ010000001">
    <property type="protein sequence ID" value="CAJ0778377.1"/>
    <property type="molecule type" value="Genomic_DNA"/>
</dbReference>
<dbReference type="PROSITE" id="PS51257">
    <property type="entry name" value="PROKAR_LIPOPROTEIN"/>
    <property type="match status" value="1"/>
</dbReference>
<evidence type="ECO:0000313" key="5">
    <source>
        <dbReference type="Proteomes" id="UP001189773"/>
    </source>
</evidence>
<accession>A0AAD2BJT1</accession>
<organism evidence="3 4">
    <name type="scientific">Ralstonia thomasii</name>
    <dbReference type="NCBI Taxonomy" id="3058596"/>
    <lineage>
        <taxon>Bacteria</taxon>
        <taxon>Pseudomonadati</taxon>
        <taxon>Pseudomonadota</taxon>
        <taxon>Betaproteobacteria</taxon>
        <taxon>Burkholderiales</taxon>
        <taxon>Burkholderiaceae</taxon>
        <taxon>Ralstonia</taxon>
    </lineage>
</organism>
<keyword evidence="1" id="KW-0732">Signal</keyword>
<dbReference type="Proteomes" id="UP001189773">
    <property type="component" value="Unassembled WGS sequence"/>
</dbReference>
<reference evidence="3 5" key="1">
    <citation type="submission" date="2023-07" db="EMBL/GenBank/DDBJ databases">
        <authorList>
            <person name="Peeters C."/>
        </authorList>
    </citation>
    <scope>NUCLEOTIDE SEQUENCE</scope>
    <source>
        <strain evidence="2 5">LMG 18095</strain>
        <strain evidence="3">R-77560</strain>
    </source>
</reference>
<evidence type="ECO:0000256" key="1">
    <source>
        <dbReference type="SAM" id="SignalP"/>
    </source>
</evidence>